<comment type="catalytic activity">
    <reaction evidence="1">
        <text>S-ubiquitinyl-[E2 ubiquitin-conjugating enzyme]-L-cysteine + [acceptor protein]-L-lysine = [E2 ubiquitin-conjugating enzyme]-L-cysteine + N(6)-ubiquitinyl-[acceptor protein]-L-lysine.</text>
        <dbReference type="EC" id="2.3.2.27"/>
    </reaction>
</comment>
<comment type="function">
    <text evidence="2">Functions as an E3 ubiquitin ligase.</text>
</comment>
<dbReference type="GO" id="GO:0061630">
    <property type="term" value="F:ubiquitin protein ligase activity"/>
    <property type="evidence" value="ECO:0007669"/>
    <property type="project" value="UniProtKB-EC"/>
</dbReference>
<comment type="caution">
    <text evidence="8">The sequence shown here is derived from an EMBL/GenBank/DDBJ whole genome shotgun (WGS) entry which is preliminary data.</text>
</comment>
<dbReference type="PROSITE" id="PS51698">
    <property type="entry name" value="U_BOX"/>
    <property type="match status" value="1"/>
</dbReference>
<feature type="coiled-coil region" evidence="5">
    <location>
        <begin position="263"/>
        <end position="367"/>
    </location>
</feature>
<evidence type="ECO:0000259" key="7">
    <source>
        <dbReference type="PROSITE" id="PS51698"/>
    </source>
</evidence>
<dbReference type="InterPro" id="IPR001245">
    <property type="entry name" value="Ser-Thr/Tyr_kinase_cat_dom"/>
</dbReference>
<dbReference type="PROSITE" id="PS50011">
    <property type="entry name" value="PROTEIN_KINASE_DOM"/>
    <property type="match status" value="1"/>
</dbReference>
<sequence length="661" mass="74849">MGSVEAIEEEREFDVEETIFVAVGKNVEESKTTLFWAVQNFVGKKICVLHVHQPEHVVEPTDINFSAKRLKQPIREELWEVKHQKQDELLDQYLLLLVQAGVEADKIWIEMNKVEKGIVDTIAAHNIRWLAMGGAAEKHYSEELSELKSKKAFFVCQQAPISCHVWFVCKGRLIYTRGGSKDSVDLEIASPLLLLGSDIENEQLQNSVSESFTNECNADAEGDGNELERISRSLTSQCSVCSSSSTNRVVGTSKLALWLTEEAKALENLCATEMSRRKEIEEALAGEKQEVERMRNQQDKFLKELQMVQDQKSVLEDQLEESQSIVKELEEKIISAVKLLISFKEKRDKLRIENVNAVTELRKLRRVLNGEVPSFCSVQIPAFSFMEINEATHNFDPTWKIAEGRYGSVYKGILRHIHVAIKMLPSYGCQSQLDFQNEVELLSRVRHPNLLTLIGTCPESRSLVYEHVENGSLEDRLACKGNTCPLPWQIRTKIAADICSTLIFLHSNKPHIVHGNLKPKNENLEAVLDISAGDWPLKQAKQLAQLGLRCCEKNQLNRPDLVSEIWSLLEQMRASCIASASCLVSKKSGKIPSNFMCPIYQEVMTDPQIAADGYTYESEAIRGWFESGHNTSPMTNLKLQHCDLVPNYALQNAILEWQQHL</sequence>
<dbReference type="GO" id="GO:0016567">
    <property type="term" value="P:protein ubiquitination"/>
    <property type="evidence" value="ECO:0007669"/>
    <property type="project" value="InterPro"/>
</dbReference>
<evidence type="ECO:0000313" key="8">
    <source>
        <dbReference type="EMBL" id="KAG6649857.1"/>
    </source>
</evidence>
<keyword evidence="5" id="KW-0175">Coiled coil</keyword>
<dbReference type="PANTHER" id="PTHR45647:SF22">
    <property type="entry name" value="U-BOX DOMAIN-CONTAINING PROTEIN 32"/>
    <property type="match status" value="1"/>
</dbReference>
<dbReference type="AlphaFoldDB" id="A0A8T1Q5V4"/>
<dbReference type="InterPro" id="IPR003613">
    <property type="entry name" value="Ubox_domain"/>
</dbReference>
<organism evidence="8 9">
    <name type="scientific">Carya illinoinensis</name>
    <name type="common">Pecan</name>
    <dbReference type="NCBI Taxonomy" id="32201"/>
    <lineage>
        <taxon>Eukaryota</taxon>
        <taxon>Viridiplantae</taxon>
        <taxon>Streptophyta</taxon>
        <taxon>Embryophyta</taxon>
        <taxon>Tracheophyta</taxon>
        <taxon>Spermatophyta</taxon>
        <taxon>Magnoliopsida</taxon>
        <taxon>eudicotyledons</taxon>
        <taxon>Gunneridae</taxon>
        <taxon>Pentapetalae</taxon>
        <taxon>rosids</taxon>
        <taxon>fabids</taxon>
        <taxon>Fagales</taxon>
        <taxon>Juglandaceae</taxon>
        <taxon>Carya</taxon>
    </lineage>
</organism>
<feature type="domain" description="U-box" evidence="7">
    <location>
        <begin position="590"/>
        <end position="661"/>
    </location>
</feature>
<feature type="domain" description="Protein kinase" evidence="6">
    <location>
        <begin position="395"/>
        <end position="661"/>
    </location>
</feature>
<dbReference type="CDD" id="cd01989">
    <property type="entry name" value="USP_STK_Ubox_N"/>
    <property type="match status" value="1"/>
</dbReference>
<evidence type="ECO:0000256" key="4">
    <source>
        <dbReference type="ARBA" id="ARBA00022786"/>
    </source>
</evidence>
<name>A0A8T1Q5V4_CARIL</name>
<dbReference type="PANTHER" id="PTHR45647">
    <property type="entry name" value="OS02G0152300 PROTEIN"/>
    <property type="match status" value="1"/>
</dbReference>
<dbReference type="CDD" id="cd16655">
    <property type="entry name" value="RING-Ubox_WDSUB1-like"/>
    <property type="match status" value="1"/>
</dbReference>
<keyword evidence="4" id="KW-0833">Ubl conjugation pathway</keyword>
<dbReference type="SMART" id="SM00504">
    <property type="entry name" value="Ubox"/>
    <property type="match status" value="1"/>
</dbReference>
<reference evidence="8" key="1">
    <citation type="submission" date="2020-12" db="EMBL/GenBank/DDBJ databases">
        <title>WGS assembly of Carya illinoinensis cv. Pawnee.</title>
        <authorList>
            <person name="Platts A."/>
            <person name="Shu S."/>
            <person name="Wright S."/>
            <person name="Barry K."/>
            <person name="Edger P."/>
            <person name="Pires J.C."/>
            <person name="Schmutz J."/>
        </authorList>
    </citation>
    <scope>NUCLEOTIDE SEQUENCE</scope>
    <source>
        <tissue evidence="8">Leaf</tissue>
    </source>
</reference>
<evidence type="ECO:0000256" key="1">
    <source>
        <dbReference type="ARBA" id="ARBA00000900"/>
    </source>
</evidence>
<dbReference type="EC" id="2.3.2.27" evidence="3"/>
<dbReference type="Pfam" id="PF04564">
    <property type="entry name" value="U-box"/>
    <property type="match status" value="1"/>
</dbReference>
<dbReference type="InterPro" id="IPR000719">
    <property type="entry name" value="Prot_kinase_dom"/>
</dbReference>
<dbReference type="EMBL" id="CM031814">
    <property type="protein sequence ID" value="KAG6649857.1"/>
    <property type="molecule type" value="Genomic_DNA"/>
</dbReference>
<dbReference type="InterPro" id="IPR051348">
    <property type="entry name" value="U-box_ubiquitin_ligases"/>
</dbReference>
<dbReference type="Pfam" id="PF07714">
    <property type="entry name" value="PK_Tyr_Ser-Thr"/>
    <property type="match status" value="1"/>
</dbReference>
<dbReference type="GO" id="GO:0005524">
    <property type="term" value="F:ATP binding"/>
    <property type="evidence" value="ECO:0007669"/>
    <property type="project" value="InterPro"/>
</dbReference>
<gene>
    <name evidence="8" type="ORF">CIPAW_06G002200</name>
</gene>
<evidence type="ECO:0000313" key="9">
    <source>
        <dbReference type="Proteomes" id="UP000811609"/>
    </source>
</evidence>
<evidence type="ECO:0000259" key="6">
    <source>
        <dbReference type="PROSITE" id="PS50011"/>
    </source>
</evidence>
<dbReference type="Proteomes" id="UP000811609">
    <property type="component" value="Chromosome 6"/>
</dbReference>
<keyword evidence="9" id="KW-1185">Reference proteome</keyword>
<dbReference type="GO" id="GO:0004672">
    <property type="term" value="F:protein kinase activity"/>
    <property type="evidence" value="ECO:0007669"/>
    <property type="project" value="InterPro"/>
</dbReference>
<proteinExistence type="predicted"/>
<evidence type="ECO:0000256" key="5">
    <source>
        <dbReference type="SAM" id="Coils"/>
    </source>
</evidence>
<evidence type="ECO:0000256" key="2">
    <source>
        <dbReference type="ARBA" id="ARBA00003861"/>
    </source>
</evidence>
<protein>
    <recommendedName>
        <fullName evidence="3">RING-type E3 ubiquitin transferase</fullName>
        <ecNumber evidence="3">2.3.2.27</ecNumber>
    </recommendedName>
</protein>
<evidence type="ECO:0000256" key="3">
    <source>
        <dbReference type="ARBA" id="ARBA00012483"/>
    </source>
</evidence>
<accession>A0A8T1Q5V4</accession>